<dbReference type="EMBL" id="DS113795">
    <property type="protein sequence ID" value="EAX95637.1"/>
    <property type="molecule type" value="Genomic_DNA"/>
</dbReference>
<evidence type="ECO:0000313" key="1">
    <source>
        <dbReference type="EMBL" id="EAX95637.1"/>
    </source>
</evidence>
<dbReference type="AlphaFoldDB" id="A2FHG1"/>
<organism evidence="1 2">
    <name type="scientific">Trichomonas vaginalis (strain ATCC PRA-98 / G3)</name>
    <dbReference type="NCBI Taxonomy" id="412133"/>
    <lineage>
        <taxon>Eukaryota</taxon>
        <taxon>Metamonada</taxon>
        <taxon>Parabasalia</taxon>
        <taxon>Trichomonadida</taxon>
        <taxon>Trichomonadidae</taxon>
        <taxon>Trichomonas</taxon>
    </lineage>
</organism>
<evidence type="ECO:0000313" key="2">
    <source>
        <dbReference type="Proteomes" id="UP000001542"/>
    </source>
</evidence>
<dbReference type="InParanoid" id="A2FHG1"/>
<dbReference type="VEuPathDB" id="TrichDB:TVAG_045240"/>
<dbReference type="Proteomes" id="UP000001542">
    <property type="component" value="Unassembled WGS sequence"/>
</dbReference>
<gene>
    <name evidence="1" type="ORF">TVAG_045240</name>
</gene>
<reference evidence="1" key="1">
    <citation type="submission" date="2006-10" db="EMBL/GenBank/DDBJ databases">
        <authorList>
            <person name="Amadeo P."/>
            <person name="Zhao Q."/>
            <person name="Wortman J."/>
            <person name="Fraser-Liggett C."/>
            <person name="Carlton J."/>
        </authorList>
    </citation>
    <scope>NUCLEOTIDE SEQUENCE</scope>
    <source>
        <strain evidence="1">G3</strain>
    </source>
</reference>
<keyword evidence="2" id="KW-1185">Reference proteome</keyword>
<sequence>MNLLSIRLTSSYDNANVYSVSHFVLSETLFIILFNLSLSYPITLSHPASLFGGRGHCNIPYAASLGLYRLIIRFKISDNATKTQRYSEKVTSLLYMFPVETHLIISLFLQTQCKNLQSLLTPNGERDVDRTYGWSAADDHLRCSLNEQMTARAAVPVGCRLDMQSETAFAFTSRSLLISLSFIWNLDSMRRFIQIHFSTQTIALSSIVLKHILPNKMC</sequence>
<reference evidence="1" key="2">
    <citation type="journal article" date="2007" name="Science">
        <title>Draft genome sequence of the sexually transmitted pathogen Trichomonas vaginalis.</title>
        <authorList>
            <person name="Carlton J.M."/>
            <person name="Hirt R.P."/>
            <person name="Silva J.C."/>
            <person name="Delcher A.L."/>
            <person name="Schatz M."/>
            <person name="Zhao Q."/>
            <person name="Wortman J.R."/>
            <person name="Bidwell S.L."/>
            <person name="Alsmark U.C.M."/>
            <person name="Besteiro S."/>
            <person name="Sicheritz-Ponten T."/>
            <person name="Noel C.J."/>
            <person name="Dacks J.B."/>
            <person name="Foster P.G."/>
            <person name="Simillion C."/>
            <person name="Van de Peer Y."/>
            <person name="Miranda-Saavedra D."/>
            <person name="Barton G.J."/>
            <person name="Westrop G.D."/>
            <person name="Mueller S."/>
            <person name="Dessi D."/>
            <person name="Fiori P.L."/>
            <person name="Ren Q."/>
            <person name="Paulsen I."/>
            <person name="Zhang H."/>
            <person name="Bastida-Corcuera F.D."/>
            <person name="Simoes-Barbosa A."/>
            <person name="Brown M.T."/>
            <person name="Hayes R.D."/>
            <person name="Mukherjee M."/>
            <person name="Okumura C.Y."/>
            <person name="Schneider R."/>
            <person name="Smith A.J."/>
            <person name="Vanacova S."/>
            <person name="Villalvazo M."/>
            <person name="Haas B.J."/>
            <person name="Pertea M."/>
            <person name="Feldblyum T.V."/>
            <person name="Utterback T.R."/>
            <person name="Shu C.L."/>
            <person name="Osoegawa K."/>
            <person name="de Jong P.J."/>
            <person name="Hrdy I."/>
            <person name="Horvathova L."/>
            <person name="Zubacova Z."/>
            <person name="Dolezal P."/>
            <person name="Malik S.B."/>
            <person name="Logsdon J.M. Jr."/>
            <person name="Henze K."/>
            <person name="Gupta A."/>
            <person name="Wang C.C."/>
            <person name="Dunne R.L."/>
            <person name="Upcroft J.A."/>
            <person name="Upcroft P."/>
            <person name="White O."/>
            <person name="Salzberg S.L."/>
            <person name="Tang P."/>
            <person name="Chiu C.-H."/>
            <person name="Lee Y.-S."/>
            <person name="Embley T.M."/>
            <person name="Coombs G.H."/>
            <person name="Mottram J.C."/>
            <person name="Tachezy J."/>
            <person name="Fraser-Liggett C.M."/>
            <person name="Johnson P.J."/>
        </authorList>
    </citation>
    <scope>NUCLEOTIDE SEQUENCE [LARGE SCALE GENOMIC DNA]</scope>
    <source>
        <strain evidence="1">G3</strain>
    </source>
</reference>
<dbReference type="VEuPathDB" id="TrichDB:TVAGG3_0585740"/>
<accession>A2FHG1</accession>
<name>A2FHG1_TRIV3</name>
<protein>
    <submittedName>
        <fullName evidence="1">Uncharacterized protein</fullName>
    </submittedName>
</protein>
<proteinExistence type="predicted"/>